<proteinExistence type="predicted"/>
<protein>
    <submittedName>
        <fullName evidence="2">Uncharacterized protein</fullName>
    </submittedName>
</protein>
<organism evidence="2">
    <name type="scientific">Pithovirus LCPAC103</name>
    <dbReference type="NCBI Taxonomy" id="2506588"/>
    <lineage>
        <taxon>Viruses</taxon>
        <taxon>Pithoviruses</taxon>
    </lineage>
</organism>
<feature type="coiled-coil region" evidence="1">
    <location>
        <begin position="7"/>
        <end position="53"/>
    </location>
</feature>
<evidence type="ECO:0000256" key="1">
    <source>
        <dbReference type="SAM" id="Coils"/>
    </source>
</evidence>
<dbReference type="EMBL" id="MK500478">
    <property type="protein sequence ID" value="QBK90343.1"/>
    <property type="molecule type" value="Genomic_DNA"/>
</dbReference>
<accession>A0A481Z389</accession>
<gene>
    <name evidence="2" type="ORF">LCPAC103_00240</name>
</gene>
<reference evidence="2" key="1">
    <citation type="journal article" date="2019" name="MBio">
        <title>Virus Genomes from Deep Sea Sediments Expand the Ocean Megavirome and Support Independent Origins of Viral Gigantism.</title>
        <authorList>
            <person name="Backstrom D."/>
            <person name="Yutin N."/>
            <person name="Jorgensen S.L."/>
            <person name="Dharamshi J."/>
            <person name="Homa F."/>
            <person name="Zaremba-Niedwiedzka K."/>
            <person name="Spang A."/>
            <person name="Wolf Y.I."/>
            <person name="Koonin E.V."/>
            <person name="Ettema T.J."/>
        </authorList>
    </citation>
    <scope>NUCLEOTIDE SEQUENCE</scope>
</reference>
<evidence type="ECO:0000313" key="2">
    <source>
        <dbReference type="EMBL" id="QBK90343.1"/>
    </source>
</evidence>
<keyword evidence="1" id="KW-0175">Coiled coil</keyword>
<name>A0A481Z389_9VIRU</name>
<sequence length="140" mass="15405">MLANPSKPTIKDQLKDLTEKLTSLTDQVDQRKLEHLETELKAAEVNIANQANTITGTKAELVALRTDLDKFKRDSSSELDKIKRELMSYIILSNASKELDVAKLTESAQHLASGITPASIRPIVIPPPASYLGQHTDTVL</sequence>